<dbReference type="RefSeq" id="WP_150434953.1">
    <property type="nucleotide sequence ID" value="NZ_VYKJ01000004.1"/>
</dbReference>
<dbReference type="InterPro" id="IPR015315">
    <property type="entry name" value="DUF1963"/>
</dbReference>
<proteinExistence type="predicted"/>
<comment type="caution">
    <text evidence="1">The sequence shown here is derived from an EMBL/GenBank/DDBJ whole genome shotgun (WGS) entry which is preliminary data.</text>
</comment>
<evidence type="ECO:0000313" key="1">
    <source>
        <dbReference type="EMBL" id="KAA9000686.1"/>
    </source>
</evidence>
<dbReference type="SUPFAM" id="SSF103032">
    <property type="entry name" value="Hypothetical protein YwqG"/>
    <property type="match status" value="1"/>
</dbReference>
<dbReference type="Gene3D" id="2.30.320.10">
    <property type="entry name" value="YwqG-like"/>
    <property type="match status" value="1"/>
</dbReference>
<gene>
    <name evidence="1" type="ORF">FJU30_10750</name>
</gene>
<sequence>MNKQQIRRQLARPVLTLSAGGFRPTQADNESWLGKVFLFRPEETVPVNDAGEALLPFAQFCLSALPLSSPALENVHVLTLFIARTLPDAFEPMGNSWLIREYGAADRLVRKDLAVADNYLRPFPLRVAAVGEDFPQWDTDFIPGELVAEIGRMRRGGEIESYYDLISHACGHKIGGYPTFCQSGIDAGEDVEFVFQIASDDKINLNVIDGGNLSFWKHRKTGEWSIYYDFY</sequence>
<reference evidence="1 2" key="1">
    <citation type="submission" date="2019-09" db="EMBL/GenBank/DDBJ databases">
        <authorList>
            <person name="Li Y."/>
        </authorList>
    </citation>
    <scope>NUCLEOTIDE SEQUENCE [LARGE SCALE GENOMIC DNA]</scope>
    <source>
        <strain evidence="1 2">L3-3HA</strain>
    </source>
</reference>
<keyword evidence="2" id="KW-1185">Reference proteome</keyword>
<accession>A0A5J5G1R0</accession>
<dbReference type="Pfam" id="PF09234">
    <property type="entry name" value="DUF1963"/>
    <property type="match status" value="1"/>
</dbReference>
<dbReference type="AlphaFoldDB" id="A0A5J5G1R0"/>
<organism evidence="1 2">
    <name type="scientific">Affinibrenneria salicis</name>
    <dbReference type="NCBI Taxonomy" id="2590031"/>
    <lineage>
        <taxon>Bacteria</taxon>
        <taxon>Pseudomonadati</taxon>
        <taxon>Pseudomonadota</taxon>
        <taxon>Gammaproteobacteria</taxon>
        <taxon>Enterobacterales</taxon>
        <taxon>Pectobacteriaceae</taxon>
        <taxon>Affinibrenneria</taxon>
    </lineage>
</organism>
<evidence type="ECO:0000313" key="2">
    <source>
        <dbReference type="Proteomes" id="UP000335415"/>
    </source>
</evidence>
<name>A0A5J5G1R0_9GAMM</name>
<dbReference type="OrthoDB" id="8792814at2"/>
<dbReference type="InterPro" id="IPR035948">
    <property type="entry name" value="YwqG-like_sf"/>
</dbReference>
<protein>
    <submittedName>
        <fullName evidence="1">DUF1963 domain-containing protein</fullName>
    </submittedName>
</protein>
<dbReference type="EMBL" id="VYKJ01000004">
    <property type="protein sequence ID" value="KAA9000686.1"/>
    <property type="molecule type" value="Genomic_DNA"/>
</dbReference>
<dbReference type="Proteomes" id="UP000335415">
    <property type="component" value="Unassembled WGS sequence"/>
</dbReference>